<evidence type="ECO:0000256" key="7">
    <source>
        <dbReference type="ARBA" id="ARBA00023180"/>
    </source>
</evidence>
<keyword evidence="4 8" id="KW-0812">Transmembrane</keyword>
<keyword evidence="11" id="KW-1185">Reference proteome</keyword>
<dbReference type="AlphaFoldDB" id="A0A9P7KT94"/>
<dbReference type="Proteomes" id="UP000782241">
    <property type="component" value="Unassembled WGS sequence"/>
</dbReference>
<feature type="transmembrane region" description="Helical" evidence="8">
    <location>
        <begin position="1129"/>
        <end position="1151"/>
    </location>
</feature>
<keyword evidence="5 8" id="KW-1133">Transmembrane helix</keyword>
<reference evidence="10" key="1">
    <citation type="submission" date="2021-04" db="EMBL/GenBank/DDBJ databases">
        <title>Draft genome of Fusarium avenaceum strain F156N33, isolated from an atmospheric sample in Virginia.</title>
        <authorList>
            <person name="Yang S."/>
            <person name="Vinatzer B.A."/>
            <person name="Coleman J."/>
        </authorList>
    </citation>
    <scope>NUCLEOTIDE SEQUENCE</scope>
    <source>
        <strain evidence="10">F156N33</strain>
    </source>
</reference>
<evidence type="ECO:0000256" key="2">
    <source>
        <dbReference type="ARBA" id="ARBA00008335"/>
    </source>
</evidence>
<dbReference type="GO" id="GO:0022857">
    <property type="term" value="F:transmembrane transporter activity"/>
    <property type="evidence" value="ECO:0007669"/>
    <property type="project" value="InterPro"/>
</dbReference>
<dbReference type="FunFam" id="1.20.1250.20:FF:000308">
    <property type="entry name" value="MFS efflux transporter"/>
    <property type="match status" value="1"/>
</dbReference>
<protein>
    <recommendedName>
        <fullName evidence="9">Major facilitator superfamily (MFS) profile domain-containing protein</fullName>
    </recommendedName>
</protein>
<feature type="transmembrane region" description="Helical" evidence="8">
    <location>
        <begin position="1038"/>
        <end position="1060"/>
    </location>
</feature>
<evidence type="ECO:0000313" key="10">
    <source>
        <dbReference type="EMBL" id="KAG5660150.1"/>
    </source>
</evidence>
<feature type="transmembrane region" description="Helical" evidence="8">
    <location>
        <begin position="1193"/>
        <end position="1212"/>
    </location>
</feature>
<comment type="similarity">
    <text evidence="2">Belongs to the major facilitator superfamily.</text>
</comment>
<feature type="domain" description="Major facilitator superfamily (MFS) profile" evidence="9">
    <location>
        <begin position="831"/>
        <end position="1218"/>
    </location>
</feature>
<feature type="transmembrane region" description="Helical" evidence="8">
    <location>
        <begin position="896"/>
        <end position="912"/>
    </location>
</feature>
<dbReference type="GO" id="GO:0016020">
    <property type="term" value="C:membrane"/>
    <property type="evidence" value="ECO:0007669"/>
    <property type="project" value="TreeGrafter"/>
</dbReference>
<feature type="transmembrane region" description="Helical" evidence="8">
    <location>
        <begin position="292"/>
        <end position="310"/>
    </location>
</feature>
<feature type="transmembrane region" description="Helical" evidence="8">
    <location>
        <begin position="1080"/>
        <end position="1097"/>
    </location>
</feature>
<proteinExistence type="inferred from homology"/>
<evidence type="ECO:0000259" key="9">
    <source>
        <dbReference type="PROSITE" id="PS50850"/>
    </source>
</evidence>
<feature type="transmembrane region" description="Helical" evidence="8">
    <location>
        <begin position="254"/>
        <end position="272"/>
    </location>
</feature>
<feature type="transmembrane region" description="Helical" evidence="8">
    <location>
        <begin position="1104"/>
        <end position="1123"/>
    </location>
</feature>
<feature type="transmembrane region" description="Helical" evidence="8">
    <location>
        <begin position="1163"/>
        <end position="1187"/>
    </location>
</feature>
<dbReference type="PANTHER" id="PTHR23514:SF3">
    <property type="entry name" value="BYPASS OF STOP CODON PROTEIN 6"/>
    <property type="match status" value="1"/>
</dbReference>
<feature type="transmembrane region" description="Helical" evidence="8">
    <location>
        <begin position="521"/>
        <end position="541"/>
    </location>
</feature>
<evidence type="ECO:0000256" key="4">
    <source>
        <dbReference type="ARBA" id="ARBA00022692"/>
    </source>
</evidence>
<dbReference type="PROSITE" id="PS50850">
    <property type="entry name" value="MFS"/>
    <property type="match status" value="1"/>
</dbReference>
<name>A0A9P7KT94_9HYPO</name>
<evidence type="ECO:0000256" key="8">
    <source>
        <dbReference type="SAM" id="Phobius"/>
    </source>
</evidence>
<feature type="transmembrane region" description="Helical" evidence="8">
    <location>
        <begin position="983"/>
        <end position="1005"/>
    </location>
</feature>
<dbReference type="InterPro" id="IPR012419">
    <property type="entry name" value="Cas1_AcylTrans_dom"/>
</dbReference>
<dbReference type="SUPFAM" id="SSF103473">
    <property type="entry name" value="MFS general substrate transporter"/>
    <property type="match status" value="1"/>
</dbReference>
<evidence type="ECO:0000256" key="3">
    <source>
        <dbReference type="ARBA" id="ARBA00022448"/>
    </source>
</evidence>
<evidence type="ECO:0000256" key="5">
    <source>
        <dbReference type="ARBA" id="ARBA00022989"/>
    </source>
</evidence>
<organism evidence="10 11">
    <name type="scientific">Fusarium avenaceum</name>
    <dbReference type="NCBI Taxonomy" id="40199"/>
    <lineage>
        <taxon>Eukaryota</taxon>
        <taxon>Fungi</taxon>
        <taxon>Dikarya</taxon>
        <taxon>Ascomycota</taxon>
        <taxon>Pezizomycotina</taxon>
        <taxon>Sordariomycetes</taxon>
        <taxon>Hypocreomycetidae</taxon>
        <taxon>Hypocreales</taxon>
        <taxon>Nectriaceae</taxon>
        <taxon>Fusarium</taxon>
        <taxon>Fusarium tricinctum species complex</taxon>
    </lineage>
</organism>
<feature type="transmembrane region" description="Helical" evidence="8">
    <location>
        <begin position="480"/>
        <end position="501"/>
    </location>
</feature>
<dbReference type="Gene3D" id="1.20.1250.20">
    <property type="entry name" value="MFS general substrate transporter like domains"/>
    <property type="match status" value="2"/>
</dbReference>
<evidence type="ECO:0000256" key="6">
    <source>
        <dbReference type="ARBA" id="ARBA00023136"/>
    </source>
</evidence>
<comment type="caution">
    <text evidence="10">The sequence shown here is derived from an EMBL/GenBank/DDBJ whole genome shotgun (WGS) entry which is preliminary data.</text>
</comment>
<dbReference type="Pfam" id="PF07779">
    <property type="entry name" value="Cas1_AcylT"/>
    <property type="match status" value="1"/>
</dbReference>
<evidence type="ECO:0000256" key="1">
    <source>
        <dbReference type="ARBA" id="ARBA00004127"/>
    </source>
</evidence>
<dbReference type="InterPro" id="IPR036259">
    <property type="entry name" value="MFS_trans_sf"/>
</dbReference>
<evidence type="ECO:0000313" key="11">
    <source>
        <dbReference type="Proteomes" id="UP000782241"/>
    </source>
</evidence>
<keyword evidence="6 8" id="KW-0472">Membrane</keyword>
<sequence length="1220" mass="136439">MLDSHQFESDNSTDSYPKWNSFDITYHGQTVQRITNVWISAHGVASREHFVDNLETYTREKTNIPAIGDQEGPALFYISAGAWFTQPHVVRSGNFTDPWDERYALYKNHLTALDQFVGDNTPDIDPFTAPMDPVDGIGNQFLYTPPAGPVYLGNDTDMVRDRRRRAKEIIEMWDWLHKREEHMEIPLMWSISNLVEGQDKIWRDPLNTGFHVQFHVAELRANILFNLRCNAKLDRMKSYPYSRTCCTDYGAKPFAQLMIVGLAVLYLVACILSEASDLIANRDASEPRSQLLNMRVGYLVLALLMCYYADRTQMMAKGSKLWQLKDLVALCILCLVFMLATARRSGPPLSLSPTAEEADERFISRDQTDEWKGWLQLFILIYHWTGADSGSIHVLYRLCVAMYLFQIGYEQTFVCLEKNNSSLNHVTAALLRLNILSCALAYVMDTDYMFYYLSPLLSFWYLVVSATLAIGGNNSDLQAVLVRICISCLFASIILLGTPLTRWTFNVLRVFLQVEWNDEQWRQHVTVDMFVVYVGMMTAVLNREVKGTRISIPPGLCAGVGLISFLAVGHYFQATSGLPTSTYKNWHPYLSVKPVLALVVLRNISGLARNHHSRAMAWLGRCSLEIWTLQFHILLAADGEGILIVDGLFGDGSLFGDRWRTLVIVMPIFLWISHSVADSTAYIVRLIMHASPEDQKLGRPFDWREWCSRRGMTEPHIRIACILLTMWFLNMMTTTHEPPAAFDGANNITVWDIVPKEIPSLALELDTLSLTREVATGPKEPNPVLSTTGRRLGSYHDHNEDLFTAGGDEAAPPRASLVVEKWNEPIGNVLRVGAIFWSLFVSGANDAAYGALIPYLETYYDLSYLVVSLIFLSPFVGFIVSAAINNYLHMKIGQRWIAFMCGASHAATYLILSQHPPYPVLVLAYVLAGLGNGIGLAAWNSYIGNLARSNELLGFMHASYGLGGTVSPLIATSMITRAGLSWYHFYYVLMGFALLETATLTYGFWPKTAQKYRETVHVEGTRNEGTRSALFVMPHARVVWLCAIFLLGYVGVEVALGGWVVQFMLRVRNADPFDAGMTAVGFWLGITVGRMILGMVIPKIGVKLSLLIFIPITMGLQLIFWLVPQFHVSAVAVALQGFFLGPMFPCVIVALTMLLPRHLHVSAIGFAAAFGGSGAAVLPFAVGAIAQAKGVQVLQPIILAILVVLFVIWLGIPKIEKKKD</sequence>
<dbReference type="InterPro" id="IPR051788">
    <property type="entry name" value="MFS_Transporter"/>
</dbReference>
<dbReference type="EMBL" id="JAGPUO010000010">
    <property type="protein sequence ID" value="KAG5660150.1"/>
    <property type="molecule type" value="Genomic_DNA"/>
</dbReference>
<dbReference type="Pfam" id="PF07690">
    <property type="entry name" value="MFS_1"/>
    <property type="match status" value="2"/>
</dbReference>
<feature type="transmembrane region" description="Helical" evidence="8">
    <location>
        <begin position="586"/>
        <end position="605"/>
    </location>
</feature>
<dbReference type="PANTHER" id="PTHR23514">
    <property type="entry name" value="BYPASS OF STOP CODON PROTEIN 6"/>
    <property type="match status" value="1"/>
</dbReference>
<feature type="transmembrane region" description="Helical" evidence="8">
    <location>
        <begin position="918"/>
        <end position="940"/>
    </location>
</feature>
<comment type="subcellular location">
    <subcellularLocation>
        <location evidence="1">Endomembrane system</location>
        <topology evidence="1">Multi-pass membrane protein</topology>
    </subcellularLocation>
</comment>
<feature type="transmembrane region" description="Helical" evidence="8">
    <location>
        <begin position="322"/>
        <end position="342"/>
    </location>
</feature>
<dbReference type="InterPro" id="IPR011701">
    <property type="entry name" value="MFS"/>
</dbReference>
<dbReference type="GO" id="GO:0012505">
    <property type="term" value="C:endomembrane system"/>
    <property type="evidence" value="ECO:0007669"/>
    <property type="project" value="UniProtKB-SubCell"/>
</dbReference>
<gene>
    <name evidence="10" type="ORF">KAF25_003672</name>
</gene>
<keyword evidence="3" id="KW-0813">Transport</keyword>
<feature type="transmembrane region" description="Helical" evidence="8">
    <location>
        <begin position="834"/>
        <end position="856"/>
    </location>
</feature>
<keyword evidence="7" id="KW-0325">Glycoprotein</keyword>
<accession>A0A9P7KT94</accession>
<dbReference type="InterPro" id="IPR020846">
    <property type="entry name" value="MFS_dom"/>
</dbReference>
<feature type="transmembrane region" description="Helical" evidence="8">
    <location>
        <begin position="553"/>
        <end position="574"/>
    </location>
</feature>
<feature type="transmembrane region" description="Helical" evidence="8">
    <location>
        <begin position="862"/>
        <end position="884"/>
    </location>
</feature>
<feature type="transmembrane region" description="Helical" evidence="8">
    <location>
        <begin position="450"/>
        <end position="471"/>
    </location>
</feature>
<dbReference type="FunFam" id="1.20.1250.20:FF:000286">
    <property type="entry name" value="MFS efflux transporter"/>
    <property type="match status" value="1"/>
</dbReference>
<feature type="transmembrane region" description="Helical" evidence="8">
    <location>
        <begin position="952"/>
        <end position="971"/>
    </location>
</feature>